<name>A0A0E0RCA7_ORYRU</name>
<evidence type="ECO:0000313" key="6">
    <source>
        <dbReference type="Proteomes" id="UP000008022"/>
    </source>
</evidence>
<feature type="region of interest" description="Disordered" evidence="2">
    <location>
        <begin position="236"/>
        <end position="267"/>
    </location>
</feature>
<keyword evidence="1" id="KW-0479">Metal-binding</keyword>
<dbReference type="EnsemblPlants" id="ORUFI11G25380.1">
    <property type="protein sequence ID" value="ORUFI11G25380.1"/>
    <property type="gene ID" value="ORUFI11G25380"/>
</dbReference>
<protein>
    <recommendedName>
        <fullName evidence="4">RING-type domain-containing protein</fullName>
    </recommendedName>
</protein>
<dbReference type="PROSITE" id="PS50089">
    <property type="entry name" value="ZF_RING_2"/>
    <property type="match status" value="2"/>
</dbReference>
<dbReference type="Proteomes" id="UP000008022">
    <property type="component" value="Unassembled WGS sequence"/>
</dbReference>
<feature type="transmembrane region" description="Helical" evidence="3">
    <location>
        <begin position="15"/>
        <end position="40"/>
    </location>
</feature>
<evidence type="ECO:0000256" key="2">
    <source>
        <dbReference type="SAM" id="MobiDB-lite"/>
    </source>
</evidence>
<keyword evidence="1" id="KW-0863">Zinc-finger</keyword>
<feature type="domain" description="RING-type" evidence="4">
    <location>
        <begin position="104"/>
        <end position="146"/>
    </location>
</feature>
<feature type="compositionally biased region" description="Acidic residues" evidence="2">
    <location>
        <begin position="66"/>
        <end position="79"/>
    </location>
</feature>
<dbReference type="InterPro" id="IPR001841">
    <property type="entry name" value="Znf_RING"/>
</dbReference>
<dbReference type="OMA" id="AMACQPP"/>
<evidence type="ECO:0000256" key="1">
    <source>
        <dbReference type="PROSITE-ProRule" id="PRU00175"/>
    </source>
</evidence>
<dbReference type="SUPFAM" id="SSF57850">
    <property type="entry name" value="RING/U-box"/>
    <property type="match status" value="2"/>
</dbReference>
<dbReference type="CDD" id="cd16461">
    <property type="entry name" value="RING-H2_EL5-like"/>
    <property type="match status" value="2"/>
</dbReference>
<dbReference type="HOGENOM" id="CLU_788418_0_0_1"/>
<dbReference type="AlphaFoldDB" id="A0A0E0RCA7"/>
<proteinExistence type="predicted"/>
<dbReference type="SMART" id="SM00184">
    <property type="entry name" value="RING"/>
    <property type="match status" value="2"/>
</dbReference>
<feature type="region of interest" description="Disordered" evidence="2">
    <location>
        <begin position="50"/>
        <end position="84"/>
    </location>
</feature>
<keyword evidence="3" id="KW-0472">Membrane</keyword>
<dbReference type="Pfam" id="PF13639">
    <property type="entry name" value="zf-RING_2"/>
    <property type="match status" value="2"/>
</dbReference>
<dbReference type="GO" id="GO:0016567">
    <property type="term" value="P:protein ubiquitination"/>
    <property type="evidence" value="ECO:0007669"/>
    <property type="project" value="UniProtKB-UniPathway"/>
</dbReference>
<evidence type="ECO:0000313" key="5">
    <source>
        <dbReference type="EnsemblPlants" id="ORUFI11G25380.1"/>
    </source>
</evidence>
<feature type="transmembrane region" description="Helical" evidence="3">
    <location>
        <begin position="204"/>
        <end position="226"/>
    </location>
</feature>
<dbReference type="STRING" id="4529.A0A0E0RCA7"/>
<reference evidence="5" key="2">
    <citation type="submission" date="2015-06" db="UniProtKB">
        <authorList>
            <consortium name="EnsemblPlants"/>
        </authorList>
    </citation>
    <scope>IDENTIFICATION</scope>
</reference>
<dbReference type="PANTHER" id="PTHR45676">
    <property type="entry name" value="RING-H2 FINGER PROTEIN ATL51-RELATED"/>
    <property type="match status" value="1"/>
</dbReference>
<sequence>MSLPGVSASTFKSPVFIGLLAVMCIAVVLLLHHCVLVTFCDTRRRRRRRRRRGATAQQQQQHVQQGEEEDDEEDDEDDMMSSSSQAKLVVCPYKKAEEWGEAMCPVCLSEFGDGEAVRVLPECMHYFHVDCIGTWLRANTSCPLCRADTTPSSGDLHHHLSISVSLEEILLAKPRHRLPAMSNNNGNAGYYNNRNAGDQSDYKATIAILFRVFFVVILIRLIHFIINQPNNLAPANGGAAAATSDRRLGGGTGGGVSRVPARLPRPRPAMACQPPPCTSTYRRDDGWKETACTVCLSEFADGEVIRLLPECMHYFHAACIDEWLRTRATCPLCRAAPAGDRENRGTLSLVPL</sequence>
<dbReference type="GO" id="GO:0008270">
    <property type="term" value="F:zinc ion binding"/>
    <property type="evidence" value="ECO:0007669"/>
    <property type="project" value="UniProtKB-KW"/>
</dbReference>
<evidence type="ECO:0000256" key="3">
    <source>
        <dbReference type="SAM" id="Phobius"/>
    </source>
</evidence>
<keyword evidence="1" id="KW-0862">Zinc</keyword>
<evidence type="ECO:0000259" key="4">
    <source>
        <dbReference type="PROSITE" id="PS50089"/>
    </source>
</evidence>
<dbReference type="InterPro" id="IPR013083">
    <property type="entry name" value="Znf_RING/FYVE/PHD"/>
</dbReference>
<accession>A0A0E0RCA7</accession>
<dbReference type="Gene3D" id="3.30.40.10">
    <property type="entry name" value="Zinc/RING finger domain, C3HC4 (zinc finger)"/>
    <property type="match status" value="2"/>
</dbReference>
<dbReference type="Gramene" id="ORUFI11G25380.1">
    <property type="protein sequence ID" value="ORUFI11G25380.1"/>
    <property type="gene ID" value="ORUFI11G25380"/>
</dbReference>
<dbReference type="FunFam" id="3.30.40.10:FF:000654">
    <property type="entry name" value="RING-H2 finger protein ATL33"/>
    <property type="match status" value="2"/>
</dbReference>
<dbReference type="eggNOG" id="KOG0800">
    <property type="taxonomic scope" value="Eukaryota"/>
</dbReference>
<feature type="compositionally biased region" description="Low complexity" evidence="2">
    <location>
        <begin position="54"/>
        <end position="64"/>
    </location>
</feature>
<keyword evidence="3" id="KW-1133">Transmembrane helix</keyword>
<reference evidence="6" key="1">
    <citation type="submission" date="2013-06" db="EMBL/GenBank/DDBJ databases">
        <authorList>
            <person name="Zhao Q."/>
        </authorList>
    </citation>
    <scope>NUCLEOTIDE SEQUENCE</scope>
    <source>
        <strain evidence="6">cv. W1943</strain>
    </source>
</reference>
<dbReference type="UniPathway" id="UPA00143"/>
<keyword evidence="3" id="KW-0812">Transmembrane</keyword>
<dbReference type="PANTHER" id="PTHR45676:SF175">
    <property type="entry name" value="RING-TYPE E3 UBIQUITIN TRANSFERASE"/>
    <property type="match status" value="1"/>
</dbReference>
<feature type="domain" description="RING-type" evidence="4">
    <location>
        <begin position="292"/>
        <end position="334"/>
    </location>
</feature>
<organism evidence="5 6">
    <name type="scientific">Oryza rufipogon</name>
    <name type="common">Brownbeard rice</name>
    <name type="synonym">Asian wild rice</name>
    <dbReference type="NCBI Taxonomy" id="4529"/>
    <lineage>
        <taxon>Eukaryota</taxon>
        <taxon>Viridiplantae</taxon>
        <taxon>Streptophyta</taxon>
        <taxon>Embryophyta</taxon>
        <taxon>Tracheophyta</taxon>
        <taxon>Spermatophyta</taxon>
        <taxon>Magnoliopsida</taxon>
        <taxon>Liliopsida</taxon>
        <taxon>Poales</taxon>
        <taxon>Poaceae</taxon>
        <taxon>BOP clade</taxon>
        <taxon>Oryzoideae</taxon>
        <taxon>Oryzeae</taxon>
        <taxon>Oryzinae</taxon>
        <taxon>Oryza</taxon>
    </lineage>
</organism>
<keyword evidence="6" id="KW-1185">Reference proteome</keyword>